<evidence type="ECO:0000256" key="6">
    <source>
        <dbReference type="ARBA" id="ARBA00023125"/>
    </source>
</evidence>
<dbReference type="Gene3D" id="1.10.150.130">
    <property type="match status" value="1"/>
</dbReference>
<dbReference type="InterPro" id="IPR044068">
    <property type="entry name" value="CB"/>
</dbReference>
<keyword evidence="7 9" id="KW-0233">DNA recombination</keyword>
<dbReference type="InterPro" id="IPR010998">
    <property type="entry name" value="Integrase_recombinase_N"/>
</dbReference>
<dbReference type="PROSITE" id="PS51900">
    <property type="entry name" value="CB"/>
    <property type="match status" value="1"/>
</dbReference>
<proteinExistence type="inferred from homology"/>
<keyword evidence="6 9" id="KW-0238">DNA-binding</keyword>
<feature type="active site" description="O-(3'-phospho-DNA)-tyrosine intermediate" evidence="9">
    <location>
        <position position="275"/>
    </location>
</feature>
<dbReference type="EMBL" id="JAGTAR010000001">
    <property type="protein sequence ID" value="MBR8534165.1"/>
    <property type="molecule type" value="Genomic_DNA"/>
</dbReference>
<dbReference type="InterPro" id="IPR002104">
    <property type="entry name" value="Integrase_catalytic"/>
</dbReference>
<feature type="active site" evidence="9">
    <location>
        <position position="266"/>
    </location>
</feature>
<dbReference type="HAMAP" id="MF_01808">
    <property type="entry name" value="Recomb_XerC_XerD"/>
    <property type="match status" value="1"/>
</dbReference>
<evidence type="ECO:0000256" key="4">
    <source>
        <dbReference type="ARBA" id="ARBA00022829"/>
    </source>
</evidence>
<comment type="similarity">
    <text evidence="9">Belongs to the 'phage' integrase family. XerC subfamily.</text>
</comment>
<name>A0A941IU92_9BACT</name>
<dbReference type="Proteomes" id="UP000679220">
    <property type="component" value="Unassembled WGS sequence"/>
</dbReference>
<dbReference type="GO" id="GO:0006313">
    <property type="term" value="P:DNA transposition"/>
    <property type="evidence" value="ECO:0007669"/>
    <property type="project" value="UniProtKB-UniRule"/>
</dbReference>
<dbReference type="InterPro" id="IPR050090">
    <property type="entry name" value="Tyrosine_recombinase_XerCD"/>
</dbReference>
<keyword evidence="5 9" id="KW-0229">DNA integration</keyword>
<feature type="domain" description="Core-binding (CB)" evidence="11">
    <location>
        <begin position="1"/>
        <end position="84"/>
    </location>
</feature>
<keyword evidence="8 9" id="KW-0131">Cell cycle</keyword>
<protein>
    <recommendedName>
        <fullName evidence="9">Tyrosine recombinase XerC</fullName>
    </recommendedName>
</protein>
<evidence type="ECO:0000256" key="9">
    <source>
        <dbReference type="HAMAP-Rule" id="MF_01808"/>
    </source>
</evidence>
<dbReference type="GO" id="GO:0051301">
    <property type="term" value="P:cell division"/>
    <property type="evidence" value="ECO:0007669"/>
    <property type="project" value="UniProtKB-KW"/>
</dbReference>
<gene>
    <name evidence="9" type="primary">xerC</name>
    <name evidence="12" type="ORF">KDU71_01220</name>
</gene>
<dbReference type="GO" id="GO:0005737">
    <property type="term" value="C:cytoplasm"/>
    <property type="evidence" value="ECO:0007669"/>
    <property type="project" value="UniProtKB-SubCell"/>
</dbReference>
<dbReference type="Pfam" id="PF00589">
    <property type="entry name" value="Phage_integrase"/>
    <property type="match status" value="1"/>
</dbReference>
<keyword evidence="2 9" id="KW-0963">Cytoplasm</keyword>
<feature type="active site" evidence="9">
    <location>
        <position position="170"/>
    </location>
</feature>
<reference evidence="12" key="1">
    <citation type="journal article" date="2018" name="Int. J. Syst. Evol. Microbiol.">
        <title>Carboxylicivirga sediminis sp. nov., isolated from coastal sediment.</title>
        <authorList>
            <person name="Wang F.Q."/>
            <person name="Ren L.H."/>
            <person name="Zou R.J."/>
            <person name="Sun Y.Z."/>
            <person name="Liu X.J."/>
            <person name="Jiang F."/>
            <person name="Liu L.J."/>
        </authorList>
    </citation>
    <scope>NUCLEOTIDE SEQUENCE</scope>
    <source>
        <strain evidence="12">JR1</strain>
    </source>
</reference>
<dbReference type="InterPro" id="IPR023009">
    <property type="entry name" value="Tyrosine_recombinase_XerC/XerD"/>
</dbReference>
<evidence type="ECO:0000259" key="11">
    <source>
        <dbReference type="PROSITE" id="PS51900"/>
    </source>
</evidence>
<evidence type="ECO:0000256" key="5">
    <source>
        <dbReference type="ARBA" id="ARBA00022908"/>
    </source>
</evidence>
<dbReference type="GO" id="GO:0007059">
    <property type="term" value="P:chromosome segregation"/>
    <property type="evidence" value="ECO:0007669"/>
    <property type="project" value="UniProtKB-UniRule"/>
</dbReference>
<dbReference type="GO" id="GO:0003677">
    <property type="term" value="F:DNA binding"/>
    <property type="evidence" value="ECO:0007669"/>
    <property type="project" value="UniProtKB-UniRule"/>
</dbReference>
<keyword evidence="3 9" id="KW-0132">Cell division</keyword>
<comment type="subcellular location">
    <subcellularLocation>
        <location evidence="1 9">Cytoplasm</location>
    </subcellularLocation>
</comment>
<keyword evidence="4 9" id="KW-0159">Chromosome partition</keyword>
<evidence type="ECO:0000256" key="7">
    <source>
        <dbReference type="ARBA" id="ARBA00023172"/>
    </source>
</evidence>
<feature type="active site" evidence="9">
    <location>
        <position position="240"/>
    </location>
</feature>
<dbReference type="InterPro" id="IPR004107">
    <property type="entry name" value="Integrase_SAM-like_N"/>
</dbReference>
<sequence length="301" mass="34574">MQYLDSFFKYLEFERRNSPHTITAYKTDVNQFCEYLNGCDIGFWNEVTSKTIRSWVVKLVNDGVTARSVTRKISTLKVLFRYLMQQGVVETNVAEYVSVPKLPKRLPVFVKEQEMDLLLDKVDFGKGFKGQRDRLIIEMFYNTGMRLSELAGLTIEQLDLANGLLKVKGKRNKERIIPIIPELKVSLVGYLKSKDSEFPDCSGRHIFLTEKGLPVYHKLVYRVVNRYLGQVSTVAKKSPHVIRHSFATALLNRGADLNAIKELMGHANLAATEVYTHNTYAQLNSIYKQAHPRAEKMEDYL</sequence>
<accession>A0A941IU92</accession>
<dbReference type="Pfam" id="PF02899">
    <property type="entry name" value="Phage_int_SAM_1"/>
    <property type="match status" value="1"/>
</dbReference>
<dbReference type="PANTHER" id="PTHR30349">
    <property type="entry name" value="PHAGE INTEGRASE-RELATED"/>
    <property type="match status" value="1"/>
</dbReference>
<dbReference type="Gene3D" id="1.10.443.10">
    <property type="entry name" value="Intergrase catalytic core"/>
    <property type="match status" value="1"/>
</dbReference>
<comment type="function">
    <text evidence="9">Site-specific tyrosine recombinase, which acts by catalyzing the cutting and rejoining of the recombining DNA molecules. The XerC-XerD complex is essential to convert dimers of the bacterial chromosome into monomers to permit their segregation at cell division. It also contributes to the segregational stability of plasmids.</text>
</comment>
<dbReference type="RefSeq" id="WP_212188066.1">
    <property type="nucleotide sequence ID" value="NZ_JAGTAR010000001.1"/>
</dbReference>
<feature type="active site" evidence="9">
    <location>
        <position position="146"/>
    </location>
</feature>
<evidence type="ECO:0000313" key="13">
    <source>
        <dbReference type="Proteomes" id="UP000679220"/>
    </source>
</evidence>
<evidence type="ECO:0000256" key="3">
    <source>
        <dbReference type="ARBA" id="ARBA00022618"/>
    </source>
</evidence>
<feature type="domain" description="Tyr recombinase" evidence="10">
    <location>
        <begin position="105"/>
        <end position="288"/>
    </location>
</feature>
<dbReference type="AlphaFoldDB" id="A0A941IU92"/>
<reference evidence="12" key="2">
    <citation type="submission" date="2021-04" db="EMBL/GenBank/DDBJ databases">
        <authorList>
            <person name="Zhang T."/>
            <person name="Zhang Y."/>
            <person name="Lu D."/>
            <person name="Zuo D."/>
            <person name="Du Z."/>
        </authorList>
    </citation>
    <scope>NUCLEOTIDE SEQUENCE</scope>
    <source>
        <strain evidence="12">JR1</strain>
    </source>
</reference>
<evidence type="ECO:0000256" key="1">
    <source>
        <dbReference type="ARBA" id="ARBA00004496"/>
    </source>
</evidence>
<organism evidence="12 13">
    <name type="scientific">Carboxylicivirga sediminis</name>
    <dbReference type="NCBI Taxonomy" id="2006564"/>
    <lineage>
        <taxon>Bacteria</taxon>
        <taxon>Pseudomonadati</taxon>
        <taxon>Bacteroidota</taxon>
        <taxon>Bacteroidia</taxon>
        <taxon>Marinilabiliales</taxon>
        <taxon>Marinilabiliaceae</taxon>
        <taxon>Carboxylicivirga</taxon>
    </lineage>
</organism>
<feature type="active site" evidence="9">
    <location>
        <position position="243"/>
    </location>
</feature>
<evidence type="ECO:0000313" key="12">
    <source>
        <dbReference type="EMBL" id="MBR8534165.1"/>
    </source>
</evidence>
<dbReference type="SUPFAM" id="SSF56349">
    <property type="entry name" value="DNA breaking-rejoining enzymes"/>
    <property type="match status" value="1"/>
</dbReference>
<dbReference type="InterPro" id="IPR013762">
    <property type="entry name" value="Integrase-like_cat_sf"/>
</dbReference>
<evidence type="ECO:0000256" key="2">
    <source>
        <dbReference type="ARBA" id="ARBA00022490"/>
    </source>
</evidence>
<keyword evidence="13" id="KW-1185">Reference proteome</keyword>
<evidence type="ECO:0000259" key="10">
    <source>
        <dbReference type="PROSITE" id="PS51898"/>
    </source>
</evidence>
<dbReference type="PROSITE" id="PS51898">
    <property type="entry name" value="TYR_RECOMBINASE"/>
    <property type="match status" value="1"/>
</dbReference>
<dbReference type="GO" id="GO:0009037">
    <property type="term" value="F:tyrosine-based site-specific recombinase activity"/>
    <property type="evidence" value="ECO:0007669"/>
    <property type="project" value="UniProtKB-UniRule"/>
</dbReference>
<dbReference type="PANTHER" id="PTHR30349:SF77">
    <property type="entry name" value="TYROSINE RECOMBINASE XERC"/>
    <property type="match status" value="1"/>
</dbReference>
<dbReference type="InterPro" id="IPR011010">
    <property type="entry name" value="DNA_brk_join_enz"/>
</dbReference>
<comment type="subunit">
    <text evidence="9">Forms a cyclic heterotetrameric complex composed of two molecules of XerC and two molecules of XerD.</text>
</comment>
<comment type="caution">
    <text evidence="12">The sequence shown here is derived from an EMBL/GenBank/DDBJ whole genome shotgun (WGS) entry which is preliminary data.</text>
</comment>
<evidence type="ECO:0000256" key="8">
    <source>
        <dbReference type="ARBA" id="ARBA00023306"/>
    </source>
</evidence>